<accession>A0A5C3Q0I1</accession>
<dbReference type="OrthoDB" id="440424at2759"/>
<gene>
    <name evidence="2" type="ORF">BDV98DRAFT_577716</name>
</gene>
<name>A0A5C3Q0I1_9AGAR</name>
<dbReference type="AlphaFoldDB" id="A0A5C3Q0I1"/>
<feature type="signal peptide" evidence="1">
    <location>
        <begin position="1"/>
        <end position="16"/>
    </location>
</feature>
<dbReference type="EMBL" id="ML178884">
    <property type="protein sequence ID" value="TFK95472.1"/>
    <property type="molecule type" value="Genomic_DNA"/>
</dbReference>
<proteinExistence type="predicted"/>
<keyword evidence="1" id="KW-0732">Signal</keyword>
<evidence type="ECO:0000313" key="2">
    <source>
        <dbReference type="EMBL" id="TFK95472.1"/>
    </source>
</evidence>
<reference evidence="2 3" key="1">
    <citation type="journal article" date="2019" name="Nat. Ecol. Evol.">
        <title>Megaphylogeny resolves global patterns of mushroom evolution.</title>
        <authorList>
            <person name="Varga T."/>
            <person name="Krizsan K."/>
            <person name="Foldi C."/>
            <person name="Dima B."/>
            <person name="Sanchez-Garcia M."/>
            <person name="Sanchez-Ramirez S."/>
            <person name="Szollosi G.J."/>
            <person name="Szarkandi J.G."/>
            <person name="Papp V."/>
            <person name="Albert L."/>
            <person name="Andreopoulos W."/>
            <person name="Angelini C."/>
            <person name="Antonin V."/>
            <person name="Barry K.W."/>
            <person name="Bougher N.L."/>
            <person name="Buchanan P."/>
            <person name="Buyck B."/>
            <person name="Bense V."/>
            <person name="Catcheside P."/>
            <person name="Chovatia M."/>
            <person name="Cooper J."/>
            <person name="Damon W."/>
            <person name="Desjardin D."/>
            <person name="Finy P."/>
            <person name="Geml J."/>
            <person name="Haridas S."/>
            <person name="Hughes K."/>
            <person name="Justo A."/>
            <person name="Karasinski D."/>
            <person name="Kautmanova I."/>
            <person name="Kiss B."/>
            <person name="Kocsube S."/>
            <person name="Kotiranta H."/>
            <person name="LaButti K.M."/>
            <person name="Lechner B.E."/>
            <person name="Liimatainen K."/>
            <person name="Lipzen A."/>
            <person name="Lukacs Z."/>
            <person name="Mihaltcheva S."/>
            <person name="Morgado L.N."/>
            <person name="Niskanen T."/>
            <person name="Noordeloos M.E."/>
            <person name="Ohm R.A."/>
            <person name="Ortiz-Santana B."/>
            <person name="Ovrebo C."/>
            <person name="Racz N."/>
            <person name="Riley R."/>
            <person name="Savchenko A."/>
            <person name="Shiryaev A."/>
            <person name="Soop K."/>
            <person name="Spirin V."/>
            <person name="Szebenyi C."/>
            <person name="Tomsovsky M."/>
            <person name="Tulloss R.E."/>
            <person name="Uehling J."/>
            <person name="Grigoriev I.V."/>
            <person name="Vagvolgyi C."/>
            <person name="Papp T."/>
            <person name="Martin F.M."/>
            <person name="Miettinen O."/>
            <person name="Hibbett D.S."/>
            <person name="Nagy L.G."/>
        </authorList>
    </citation>
    <scope>NUCLEOTIDE SEQUENCE [LARGE SCALE GENOMIC DNA]</scope>
    <source>
        <strain evidence="2 3">CBS 309.79</strain>
    </source>
</reference>
<dbReference type="Proteomes" id="UP000305067">
    <property type="component" value="Unassembled WGS sequence"/>
</dbReference>
<sequence length="194" mass="22203">MRVHLILLWVFSAAYALQVHSRLSSLSHRQNRLDLHIQGITAWFNSPIHIDSKYFEDAMHLGWQKLRVVAIQGLDYASNTARDSKETIAHYKDRVDSLVTAAEQLWDRLLSFHVTEIERDERVKTQGINWTEFSEEFARMLEAVQEGLKTQFPPPDQAANHAQRSEMISIALSQAEGCFVRLSVRSGISGDKAR</sequence>
<protein>
    <submittedName>
        <fullName evidence="2">Uncharacterized protein</fullName>
    </submittedName>
</protein>
<keyword evidence="3" id="KW-1185">Reference proteome</keyword>
<evidence type="ECO:0000313" key="3">
    <source>
        <dbReference type="Proteomes" id="UP000305067"/>
    </source>
</evidence>
<organism evidence="2 3">
    <name type="scientific">Pterulicium gracile</name>
    <dbReference type="NCBI Taxonomy" id="1884261"/>
    <lineage>
        <taxon>Eukaryota</taxon>
        <taxon>Fungi</taxon>
        <taxon>Dikarya</taxon>
        <taxon>Basidiomycota</taxon>
        <taxon>Agaricomycotina</taxon>
        <taxon>Agaricomycetes</taxon>
        <taxon>Agaricomycetidae</taxon>
        <taxon>Agaricales</taxon>
        <taxon>Pleurotineae</taxon>
        <taxon>Pterulaceae</taxon>
        <taxon>Pterulicium</taxon>
    </lineage>
</organism>
<evidence type="ECO:0000256" key="1">
    <source>
        <dbReference type="SAM" id="SignalP"/>
    </source>
</evidence>
<feature type="chain" id="PRO_5022772350" evidence="1">
    <location>
        <begin position="17"/>
        <end position="194"/>
    </location>
</feature>